<dbReference type="EMBL" id="JRTT01000129">
    <property type="protein sequence ID" value="KHD73686.1"/>
    <property type="molecule type" value="Genomic_DNA"/>
</dbReference>
<organism evidence="2 3">
    <name type="scientific">Actinoplanes utahensis</name>
    <dbReference type="NCBI Taxonomy" id="1869"/>
    <lineage>
        <taxon>Bacteria</taxon>
        <taxon>Bacillati</taxon>
        <taxon>Actinomycetota</taxon>
        <taxon>Actinomycetes</taxon>
        <taxon>Micromonosporales</taxon>
        <taxon>Micromonosporaceae</taxon>
        <taxon>Actinoplanes</taxon>
    </lineage>
</organism>
<sequence length="153" mass="15788">MHVPQRRRTALTAVILAALAALAAGCDGIEIEVPAGSLPAPVSIDPIPSASAGEPRYVCSAAYQILTDGAVRLAEHASGERVDGLRQTLSDMSAKMSAVSARADDASQRATVDRIAGSLATGSQEPDPRSFIDGDFTTIAQRLDGTCRSAAKP</sequence>
<comment type="caution">
    <text evidence="2">The sequence shown here is derived from an EMBL/GenBank/DDBJ whole genome shotgun (WGS) entry which is preliminary data.</text>
</comment>
<dbReference type="Proteomes" id="UP000054537">
    <property type="component" value="Unassembled WGS sequence"/>
</dbReference>
<dbReference type="RefSeq" id="WP_043531482.1">
    <property type="nucleotide sequence ID" value="NZ_BAABKU010000021.1"/>
</dbReference>
<dbReference type="STRING" id="1869.MB27_33565"/>
<protein>
    <submittedName>
        <fullName evidence="2">Uncharacterized protein</fullName>
    </submittedName>
</protein>
<feature type="chain" id="PRO_5002033764" evidence="1">
    <location>
        <begin position="24"/>
        <end position="153"/>
    </location>
</feature>
<reference evidence="2 3" key="1">
    <citation type="submission" date="2014-10" db="EMBL/GenBank/DDBJ databases">
        <title>Draft genome sequence of Actinoplanes utahensis NRRL 12052.</title>
        <authorList>
            <person name="Velasco-Bucheli B."/>
            <person name="del Cerro C."/>
            <person name="Hormigo D."/>
            <person name="Garcia J.L."/>
            <person name="Acebal C."/>
            <person name="Arroyo M."/>
            <person name="de la Mata I."/>
        </authorList>
    </citation>
    <scope>NUCLEOTIDE SEQUENCE [LARGE SCALE GENOMIC DNA]</scope>
    <source>
        <strain evidence="2 3">NRRL 12052</strain>
    </source>
</reference>
<feature type="signal peptide" evidence="1">
    <location>
        <begin position="1"/>
        <end position="23"/>
    </location>
</feature>
<keyword evidence="1" id="KW-0732">Signal</keyword>
<name>A0A0A6UDX5_ACTUT</name>
<gene>
    <name evidence="2" type="ORF">MB27_33565</name>
</gene>
<evidence type="ECO:0000313" key="2">
    <source>
        <dbReference type="EMBL" id="KHD73686.1"/>
    </source>
</evidence>
<evidence type="ECO:0000256" key="1">
    <source>
        <dbReference type="SAM" id="SignalP"/>
    </source>
</evidence>
<dbReference type="PROSITE" id="PS51257">
    <property type="entry name" value="PROKAR_LIPOPROTEIN"/>
    <property type="match status" value="1"/>
</dbReference>
<dbReference type="AlphaFoldDB" id="A0A0A6UDX5"/>
<keyword evidence="3" id="KW-1185">Reference proteome</keyword>
<evidence type="ECO:0000313" key="3">
    <source>
        <dbReference type="Proteomes" id="UP000054537"/>
    </source>
</evidence>
<dbReference type="OrthoDB" id="3297639at2"/>
<proteinExistence type="predicted"/>
<accession>A0A0A6UDX5</accession>